<sequence length="523" mass="57456">MSPSHPEPSTEEPTINSKRVSEKSLNTMTSTNTSATPSGLSISSITDSNAEGASGSDTHSKERTNYYYLTPNAVSKLPNYQYHGRDMSLLYKHVLSPLAGWLVDNVTPVWLAPNSITLFGLAWMILSYSVIFWYCPGLYEGNTNVHTDGASNNNNNNRSGVPEWIFLLNCIAMLTYQTLDNMDGKQARKTGSSSPLGLLFDHGCDAINSILGSANWIAAMGLFPSNINGEYSGGSIVSEFFGGDATLAALLILCPMIAFYISTWEQYYTGELILPPFNGPSEGLLLGASLSLISWGWGVMFWQETGIVDGSVELLKNSGLGESMKPVLDMVYGRVRNMDLIVLSTVLALFQEVTLKVLFVIRGYGISTLRTILPHAMLVISTLVLINYDDTVMLRRPRTVMHLVSGLFVEQTTQLMLDHMVEEEYKVLKRFCMYPMMALALAAFDGGLVSVEATDAFLLAYATGVWVYLAFKIRVQIYEICDVLGIWCFDIVTPYYSEGVNAAEGEGIVGTTVPVDMTTKKVN</sequence>
<dbReference type="PANTHER" id="PTHR10414:SF37">
    <property type="entry name" value="BB IN A BOXCAR, ISOFORM C"/>
    <property type="match status" value="1"/>
</dbReference>
<dbReference type="EMBL" id="CM000643">
    <property type="protein sequence ID" value="EED91728.1"/>
    <property type="molecule type" value="Genomic_DNA"/>
</dbReference>
<reference evidence="8 9" key="1">
    <citation type="journal article" date="2004" name="Science">
        <title>The genome of the diatom Thalassiosira pseudonana: ecology, evolution, and metabolism.</title>
        <authorList>
            <person name="Armbrust E.V."/>
            <person name="Berges J.A."/>
            <person name="Bowler C."/>
            <person name="Green B.R."/>
            <person name="Martinez D."/>
            <person name="Putnam N.H."/>
            <person name="Zhou S."/>
            <person name="Allen A.E."/>
            <person name="Apt K.E."/>
            <person name="Bechner M."/>
            <person name="Brzezinski M.A."/>
            <person name="Chaal B.K."/>
            <person name="Chiovitti A."/>
            <person name="Davis A.K."/>
            <person name="Demarest M.S."/>
            <person name="Detter J.C."/>
            <person name="Glavina T."/>
            <person name="Goodstein D."/>
            <person name="Hadi M.Z."/>
            <person name="Hellsten U."/>
            <person name="Hildebrand M."/>
            <person name="Jenkins B.D."/>
            <person name="Jurka J."/>
            <person name="Kapitonov V.V."/>
            <person name="Kroger N."/>
            <person name="Lau W.W."/>
            <person name="Lane T.W."/>
            <person name="Larimer F.W."/>
            <person name="Lippmeier J.C."/>
            <person name="Lucas S."/>
            <person name="Medina M."/>
            <person name="Montsant A."/>
            <person name="Obornik M."/>
            <person name="Parker M.S."/>
            <person name="Palenik B."/>
            <person name="Pazour G.J."/>
            <person name="Richardson P.M."/>
            <person name="Rynearson T.A."/>
            <person name="Saito M.A."/>
            <person name="Schwartz D.C."/>
            <person name="Thamatrakoln K."/>
            <person name="Valentin K."/>
            <person name="Vardi A."/>
            <person name="Wilkerson F.P."/>
            <person name="Rokhsar D.S."/>
        </authorList>
    </citation>
    <scope>NUCLEOTIDE SEQUENCE [LARGE SCALE GENOMIC DNA]</scope>
    <source>
        <strain evidence="8 9">CCMP1335</strain>
    </source>
</reference>
<feature type="compositionally biased region" description="Polar residues" evidence="6">
    <location>
        <begin position="15"/>
        <end position="57"/>
    </location>
</feature>
<proteinExistence type="inferred from homology"/>
<organism evidence="8 9">
    <name type="scientific">Thalassiosira pseudonana</name>
    <name type="common">Marine diatom</name>
    <name type="synonym">Cyclotella nana</name>
    <dbReference type="NCBI Taxonomy" id="35128"/>
    <lineage>
        <taxon>Eukaryota</taxon>
        <taxon>Sar</taxon>
        <taxon>Stramenopiles</taxon>
        <taxon>Ochrophyta</taxon>
        <taxon>Bacillariophyta</taxon>
        <taxon>Coscinodiscophyceae</taxon>
        <taxon>Thalassiosirophycidae</taxon>
        <taxon>Thalassiosirales</taxon>
        <taxon>Thalassiosiraceae</taxon>
        <taxon>Thalassiosira</taxon>
    </lineage>
</organism>
<comment type="similarity">
    <text evidence="2 5">Belongs to the CDP-alcohol phosphatidyltransferase class-I family.</text>
</comment>
<dbReference type="Gene3D" id="1.20.120.1760">
    <property type="match status" value="1"/>
</dbReference>
<dbReference type="InParanoid" id="B8C4I2"/>
<dbReference type="Proteomes" id="UP000001449">
    <property type="component" value="Chromosome 6"/>
</dbReference>
<dbReference type="GO" id="GO:0016020">
    <property type="term" value="C:membrane"/>
    <property type="evidence" value="ECO:0007669"/>
    <property type="project" value="UniProtKB-SubCell"/>
</dbReference>
<dbReference type="InterPro" id="IPR043130">
    <property type="entry name" value="CDP-OH_PTrfase_TM_dom"/>
</dbReference>
<keyword evidence="4 7" id="KW-0472">Membrane</keyword>
<comment type="subcellular location">
    <subcellularLocation>
        <location evidence="1">Membrane</location>
    </subcellularLocation>
</comment>
<accession>B8C4I2</accession>
<reference evidence="8 9" key="2">
    <citation type="journal article" date="2008" name="Nature">
        <title>The Phaeodactylum genome reveals the evolutionary history of diatom genomes.</title>
        <authorList>
            <person name="Bowler C."/>
            <person name="Allen A.E."/>
            <person name="Badger J.H."/>
            <person name="Grimwood J."/>
            <person name="Jabbari K."/>
            <person name="Kuo A."/>
            <person name="Maheswari U."/>
            <person name="Martens C."/>
            <person name="Maumus F."/>
            <person name="Otillar R.P."/>
            <person name="Rayko E."/>
            <person name="Salamov A."/>
            <person name="Vandepoele K."/>
            <person name="Beszteri B."/>
            <person name="Gruber A."/>
            <person name="Heijde M."/>
            <person name="Katinka M."/>
            <person name="Mock T."/>
            <person name="Valentin K."/>
            <person name="Verret F."/>
            <person name="Berges J.A."/>
            <person name="Brownlee C."/>
            <person name="Cadoret J.P."/>
            <person name="Chiovitti A."/>
            <person name="Choi C.J."/>
            <person name="Coesel S."/>
            <person name="De Martino A."/>
            <person name="Detter J.C."/>
            <person name="Durkin C."/>
            <person name="Falciatore A."/>
            <person name="Fournet J."/>
            <person name="Haruta M."/>
            <person name="Huysman M.J."/>
            <person name="Jenkins B.D."/>
            <person name="Jiroutova K."/>
            <person name="Jorgensen R.E."/>
            <person name="Joubert Y."/>
            <person name="Kaplan A."/>
            <person name="Kroger N."/>
            <person name="Kroth P.G."/>
            <person name="La Roche J."/>
            <person name="Lindquist E."/>
            <person name="Lommer M."/>
            <person name="Martin-Jezequel V."/>
            <person name="Lopez P.J."/>
            <person name="Lucas S."/>
            <person name="Mangogna M."/>
            <person name="McGinnis K."/>
            <person name="Medlin L.K."/>
            <person name="Montsant A."/>
            <person name="Oudot-Le Secq M.P."/>
            <person name="Napoli C."/>
            <person name="Obornik M."/>
            <person name="Parker M.S."/>
            <person name="Petit J.L."/>
            <person name="Porcel B.M."/>
            <person name="Poulsen N."/>
            <person name="Robison M."/>
            <person name="Rychlewski L."/>
            <person name="Rynearson T.A."/>
            <person name="Schmutz J."/>
            <person name="Shapiro H."/>
            <person name="Siaut M."/>
            <person name="Stanley M."/>
            <person name="Sussman M.R."/>
            <person name="Taylor A.R."/>
            <person name="Vardi A."/>
            <person name="von Dassow P."/>
            <person name="Vyverman W."/>
            <person name="Willis A."/>
            <person name="Wyrwicz L.S."/>
            <person name="Rokhsar D.S."/>
            <person name="Weissenbach J."/>
            <person name="Armbrust E.V."/>
            <person name="Green B.R."/>
            <person name="Van de Peer Y."/>
            <person name="Grigoriev I.V."/>
        </authorList>
    </citation>
    <scope>NUCLEOTIDE SEQUENCE [LARGE SCALE GENOMIC DNA]</scope>
    <source>
        <strain evidence="8 9">CCMP1335</strain>
    </source>
</reference>
<gene>
    <name evidence="8" type="ORF">THAPSDRAFT_6504</name>
</gene>
<dbReference type="eggNOG" id="KOG2877">
    <property type="taxonomic scope" value="Eukaryota"/>
</dbReference>
<feature type="region of interest" description="Disordered" evidence="6">
    <location>
        <begin position="1"/>
        <end position="60"/>
    </location>
</feature>
<dbReference type="InterPro" id="IPR048254">
    <property type="entry name" value="CDP_ALCOHOL_P_TRANSF_CS"/>
</dbReference>
<dbReference type="OMA" id="RINCFHI"/>
<dbReference type="InterPro" id="IPR000462">
    <property type="entry name" value="CDP-OH_P_trans"/>
</dbReference>
<feature type="transmembrane region" description="Helical" evidence="7">
    <location>
        <begin position="161"/>
        <end position="179"/>
    </location>
</feature>
<evidence type="ECO:0008006" key="10">
    <source>
        <dbReference type="Google" id="ProtNLM"/>
    </source>
</evidence>
<dbReference type="STRING" id="35128.B8C4I2"/>
<evidence type="ECO:0000256" key="5">
    <source>
        <dbReference type="RuleBase" id="RU003750"/>
    </source>
</evidence>
<evidence type="ECO:0000256" key="7">
    <source>
        <dbReference type="SAM" id="Phobius"/>
    </source>
</evidence>
<evidence type="ECO:0000256" key="2">
    <source>
        <dbReference type="ARBA" id="ARBA00010441"/>
    </source>
</evidence>
<dbReference type="HOGENOM" id="CLU_035066_5_0_1"/>
<dbReference type="InterPro" id="IPR014472">
    <property type="entry name" value="CHOPT"/>
</dbReference>
<dbReference type="PANTHER" id="PTHR10414">
    <property type="entry name" value="ETHANOLAMINEPHOSPHOTRANSFERASE"/>
    <property type="match status" value="1"/>
</dbReference>
<keyword evidence="7" id="KW-0812">Transmembrane</keyword>
<evidence type="ECO:0000256" key="6">
    <source>
        <dbReference type="SAM" id="MobiDB-lite"/>
    </source>
</evidence>
<dbReference type="Pfam" id="PF01066">
    <property type="entry name" value="CDP-OH_P_transf"/>
    <property type="match status" value="1"/>
</dbReference>
<dbReference type="RefSeq" id="XP_002291621.1">
    <property type="nucleotide sequence ID" value="XM_002291585.1"/>
</dbReference>
<dbReference type="KEGG" id="tps:THAPSDRAFT_6504"/>
<name>B8C4I2_THAPS</name>
<feature type="transmembrane region" description="Helical" evidence="7">
    <location>
        <begin position="340"/>
        <end position="361"/>
    </location>
</feature>
<evidence type="ECO:0000313" key="9">
    <source>
        <dbReference type="Proteomes" id="UP000001449"/>
    </source>
</evidence>
<keyword evidence="7" id="KW-1133">Transmembrane helix</keyword>
<keyword evidence="3 5" id="KW-0808">Transferase</keyword>
<feature type="transmembrane region" description="Helical" evidence="7">
    <location>
        <begin position="367"/>
        <end position="388"/>
    </location>
</feature>
<evidence type="ECO:0000256" key="4">
    <source>
        <dbReference type="ARBA" id="ARBA00023136"/>
    </source>
</evidence>
<protein>
    <recommendedName>
        <fullName evidence="10">Ethanolaminephosphotransferase</fullName>
    </recommendedName>
</protein>
<dbReference type="GO" id="GO:0008654">
    <property type="term" value="P:phospholipid biosynthetic process"/>
    <property type="evidence" value="ECO:0007669"/>
    <property type="project" value="InterPro"/>
</dbReference>
<dbReference type="PaxDb" id="35128-Thaps6504"/>
<feature type="transmembrane region" description="Helical" evidence="7">
    <location>
        <begin position="116"/>
        <end position="134"/>
    </location>
</feature>
<evidence type="ECO:0000313" key="8">
    <source>
        <dbReference type="EMBL" id="EED91728.1"/>
    </source>
</evidence>
<dbReference type="PROSITE" id="PS00379">
    <property type="entry name" value="CDP_ALCOHOL_P_TRANSF"/>
    <property type="match status" value="1"/>
</dbReference>
<evidence type="ECO:0000256" key="3">
    <source>
        <dbReference type="ARBA" id="ARBA00022679"/>
    </source>
</evidence>
<evidence type="ECO:0000256" key="1">
    <source>
        <dbReference type="ARBA" id="ARBA00004370"/>
    </source>
</evidence>
<dbReference type="AlphaFoldDB" id="B8C4I2"/>
<dbReference type="GO" id="GO:0016780">
    <property type="term" value="F:phosphotransferase activity, for other substituted phosphate groups"/>
    <property type="evidence" value="ECO:0007669"/>
    <property type="project" value="InterPro"/>
</dbReference>
<dbReference type="GeneID" id="7446325"/>
<feature type="transmembrane region" description="Helical" evidence="7">
    <location>
        <begin position="245"/>
        <end position="263"/>
    </location>
</feature>
<keyword evidence="9" id="KW-1185">Reference proteome</keyword>